<dbReference type="PROSITE" id="PS50109">
    <property type="entry name" value="HIS_KIN"/>
    <property type="match status" value="1"/>
</dbReference>
<dbReference type="Gene3D" id="1.10.287.130">
    <property type="match status" value="1"/>
</dbReference>
<dbReference type="GO" id="GO:0000155">
    <property type="term" value="F:phosphorelay sensor kinase activity"/>
    <property type="evidence" value="ECO:0007669"/>
    <property type="project" value="InterPro"/>
</dbReference>
<evidence type="ECO:0000313" key="8">
    <source>
        <dbReference type="EMBL" id="TCJ14433.1"/>
    </source>
</evidence>
<dbReference type="RefSeq" id="WP_131449424.1">
    <property type="nucleotide sequence ID" value="NZ_SJZI01000042.1"/>
</dbReference>
<dbReference type="InterPro" id="IPR036097">
    <property type="entry name" value="HisK_dim/P_sf"/>
</dbReference>
<dbReference type="GO" id="GO:0030295">
    <property type="term" value="F:protein kinase activator activity"/>
    <property type="evidence" value="ECO:0007669"/>
    <property type="project" value="TreeGrafter"/>
</dbReference>
<dbReference type="EMBL" id="SJZI01000042">
    <property type="protein sequence ID" value="TCJ14433.1"/>
    <property type="molecule type" value="Genomic_DNA"/>
</dbReference>
<dbReference type="SMART" id="SM00387">
    <property type="entry name" value="HATPase_c"/>
    <property type="match status" value="1"/>
</dbReference>
<dbReference type="SUPFAM" id="SSF47384">
    <property type="entry name" value="Homodimeric domain of signal transducing histidine kinase"/>
    <property type="match status" value="1"/>
</dbReference>
<dbReference type="PANTHER" id="PTHR42878:SF15">
    <property type="entry name" value="BACTERIOPHYTOCHROME"/>
    <property type="match status" value="1"/>
</dbReference>
<reference evidence="8 9" key="1">
    <citation type="submission" date="2019-03" db="EMBL/GenBank/DDBJ databases">
        <authorList>
            <person name="Kim M.K.M."/>
        </authorList>
    </citation>
    <scope>NUCLEOTIDE SEQUENCE [LARGE SCALE GENOMIC DNA]</scope>
    <source>
        <strain evidence="8 9">17J68-12</strain>
    </source>
</reference>
<evidence type="ECO:0000256" key="3">
    <source>
        <dbReference type="ARBA" id="ARBA00022679"/>
    </source>
</evidence>
<dbReference type="GO" id="GO:0016020">
    <property type="term" value="C:membrane"/>
    <property type="evidence" value="ECO:0007669"/>
    <property type="project" value="UniProtKB-SubCell"/>
</dbReference>
<dbReference type="InterPro" id="IPR050351">
    <property type="entry name" value="BphY/WalK/GraS-like"/>
</dbReference>
<dbReference type="EC" id="2.7.13.3" evidence="2"/>
<dbReference type="GO" id="GO:0000156">
    <property type="term" value="F:phosphorelay response regulator activity"/>
    <property type="evidence" value="ECO:0007669"/>
    <property type="project" value="TreeGrafter"/>
</dbReference>
<keyword evidence="3" id="KW-0808">Transferase</keyword>
<keyword evidence="9" id="KW-1185">Reference proteome</keyword>
<dbReference type="OrthoDB" id="9124519at2"/>
<keyword evidence="4 8" id="KW-0418">Kinase</keyword>
<dbReference type="InterPro" id="IPR004358">
    <property type="entry name" value="Sig_transdc_His_kin-like_C"/>
</dbReference>
<evidence type="ECO:0000259" key="6">
    <source>
        <dbReference type="PROSITE" id="PS50109"/>
    </source>
</evidence>
<feature type="domain" description="PAS" evidence="7">
    <location>
        <begin position="1"/>
        <end position="62"/>
    </location>
</feature>
<dbReference type="PANTHER" id="PTHR42878">
    <property type="entry name" value="TWO-COMPONENT HISTIDINE KINASE"/>
    <property type="match status" value="1"/>
</dbReference>
<evidence type="ECO:0000256" key="4">
    <source>
        <dbReference type="ARBA" id="ARBA00022777"/>
    </source>
</evidence>
<dbReference type="Gene3D" id="3.30.565.10">
    <property type="entry name" value="Histidine kinase-like ATPase, C-terminal domain"/>
    <property type="match status" value="1"/>
</dbReference>
<dbReference type="SUPFAM" id="SSF55785">
    <property type="entry name" value="PYP-like sensor domain (PAS domain)"/>
    <property type="match status" value="1"/>
</dbReference>
<accession>A0A4R1BBR3</accession>
<dbReference type="PRINTS" id="PR00344">
    <property type="entry name" value="BCTRLSENSOR"/>
</dbReference>
<dbReference type="Pfam" id="PF02518">
    <property type="entry name" value="HATPase_c"/>
    <property type="match status" value="1"/>
</dbReference>
<name>A0A4R1BBR3_9BACT</name>
<dbReference type="Proteomes" id="UP000295334">
    <property type="component" value="Unassembled WGS sequence"/>
</dbReference>
<protein>
    <recommendedName>
        <fullName evidence="2">histidine kinase</fullName>
        <ecNumber evidence="2">2.7.13.3</ecNumber>
    </recommendedName>
</protein>
<evidence type="ECO:0000256" key="5">
    <source>
        <dbReference type="ARBA" id="ARBA00023136"/>
    </source>
</evidence>
<dbReference type="InterPro" id="IPR036890">
    <property type="entry name" value="HATPase_C_sf"/>
</dbReference>
<dbReference type="GO" id="GO:0007234">
    <property type="term" value="P:osmosensory signaling via phosphorelay pathway"/>
    <property type="evidence" value="ECO:0007669"/>
    <property type="project" value="TreeGrafter"/>
</dbReference>
<feature type="domain" description="Histidine kinase" evidence="6">
    <location>
        <begin position="167"/>
        <end position="389"/>
    </location>
</feature>
<keyword evidence="5" id="KW-0472">Membrane</keyword>
<sequence>MEAYLENAPCLYFVVNAEGTLITANATCHEVLGYAPGSLDGSSATRIFTVATRIFIQTHLHPLLRLQGSAEEIYLSLCCADGSELPVLLNARSGAEGQFHCAGIVVRRRQQYEGELIAARKAAETALHENTELLGAGIALQQQVEEIERQMQLAEWRAAELRQLNHAVTHEVQEPLRKLSVFTTMLTELQGSEGVEEMTGKIRRVTSHLREIIQGMQQFVWVSERPLRLREVDLCHLLPLVQQQVEQDLPGAALLIEKENLLPIRADGEQLQLLLYQLLHNVVRFRKPGGTARVRVQLTPLQRNRFRNVEGHYRYDEYLRIEICDEGIGFEPQYREQVFELFKRLHTQSGRGVGLALCRKIAANHDGEITIESETGKGTTVTILLPAATPPSITENTGTRFVQPETT</sequence>
<dbReference type="SUPFAM" id="SSF55874">
    <property type="entry name" value="ATPase domain of HSP90 chaperone/DNA topoisomerase II/histidine kinase"/>
    <property type="match status" value="1"/>
</dbReference>
<dbReference type="Gene3D" id="3.30.450.20">
    <property type="entry name" value="PAS domain"/>
    <property type="match status" value="1"/>
</dbReference>
<dbReference type="AlphaFoldDB" id="A0A4R1BBR3"/>
<evidence type="ECO:0000256" key="1">
    <source>
        <dbReference type="ARBA" id="ARBA00000085"/>
    </source>
</evidence>
<dbReference type="InterPro" id="IPR003594">
    <property type="entry name" value="HATPase_dom"/>
</dbReference>
<dbReference type="CDD" id="cd00130">
    <property type="entry name" value="PAS"/>
    <property type="match status" value="1"/>
</dbReference>
<dbReference type="PROSITE" id="PS50112">
    <property type="entry name" value="PAS"/>
    <property type="match status" value="1"/>
</dbReference>
<proteinExistence type="predicted"/>
<dbReference type="InterPro" id="IPR000014">
    <property type="entry name" value="PAS"/>
</dbReference>
<comment type="caution">
    <text evidence="8">The sequence shown here is derived from an EMBL/GenBank/DDBJ whole genome shotgun (WGS) entry which is preliminary data.</text>
</comment>
<dbReference type="InterPro" id="IPR035965">
    <property type="entry name" value="PAS-like_dom_sf"/>
</dbReference>
<organism evidence="8 9">
    <name type="scientific">Flaviaesturariibacter flavus</name>
    <dbReference type="NCBI Taxonomy" id="2502780"/>
    <lineage>
        <taxon>Bacteria</taxon>
        <taxon>Pseudomonadati</taxon>
        <taxon>Bacteroidota</taxon>
        <taxon>Chitinophagia</taxon>
        <taxon>Chitinophagales</taxon>
        <taxon>Chitinophagaceae</taxon>
        <taxon>Flaviaestuariibacter</taxon>
    </lineage>
</organism>
<evidence type="ECO:0000313" key="9">
    <source>
        <dbReference type="Proteomes" id="UP000295334"/>
    </source>
</evidence>
<evidence type="ECO:0000256" key="2">
    <source>
        <dbReference type="ARBA" id="ARBA00012438"/>
    </source>
</evidence>
<comment type="catalytic activity">
    <reaction evidence="1">
        <text>ATP + protein L-histidine = ADP + protein N-phospho-L-histidine.</text>
        <dbReference type="EC" id="2.7.13.3"/>
    </reaction>
</comment>
<evidence type="ECO:0000259" key="7">
    <source>
        <dbReference type="PROSITE" id="PS50112"/>
    </source>
</evidence>
<gene>
    <name evidence="8" type="ORF">EPD60_10610</name>
</gene>
<dbReference type="InterPro" id="IPR005467">
    <property type="entry name" value="His_kinase_dom"/>
</dbReference>